<dbReference type="Proteomes" id="UP000663848">
    <property type="component" value="Unassembled WGS sequence"/>
</dbReference>
<feature type="region of interest" description="Disordered" evidence="1">
    <location>
        <begin position="351"/>
        <end position="380"/>
    </location>
</feature>
<proteinExistence type="predicted"/>
<accession>A0A821RIK1</accession>
<evidence type="ECO:0000313" key="2">
    <source>
        <dbReference type="EMBL" id="CAF4841559.1"/>
    </source>
</evidence>
<reference evidence="2" key="1">
    <citation type="submission" date="2021-02" db="EMBL/GenBank/DDBJ databases">
        <authorList>
            <person name="Nowell W R."/>
        </authorList>
    </citation>
    <scope>NUCLEOTIDE SEQUENCE</scope>
</reference>
<evidence type="ECO:0000256" key="1">
    <source>
        <dbReference type="SAM" id="MobiDB-lite"/>
    </source>
</evidence>
<feature type="compositionally biased region" description="Polar residues" evidence="1">
    <location>
        <begin position="351"/>
        <end position="360"/>
    </location>
</feature>
<dbReference type="SUPFAM" id="SSF52540">
    <property type="entry name" value="P-loop containing nucleoside triphosphate hydrolases"/>
    <property type="match status" value="1"/>
</dbReference>
<dbReference type="EMBL" id="CAJOBR010006321">
    <property type="protein sequence ID" value="CAF4841559.1"/>
    <property type="molecule type" value="Genomic_DNA"/>
</dbReference>
<evidence type="ECO:0000313" key="3">
    <source>
        <dbReference type="Proteomes" id="UP000663848"/>
    </source>
</evidence>
<sequence>MYSISITKYNIHVYYSQYTAEKILIGKDDIWKKPTCLWDKISYTFRFGTSDKLIHLTQQQLDRFPYLAVLVAHKDDFLSIQNESGEFVLSSPIHYTWFMAILHSLTSQNPYTLFNELSEGDNVLDTLQLFDYLGITSFPLPLLKHESLVRSNLIITEDTTKRVEYHKANILEARQTAAEFIIALSKSEYNLDDSNTLTCIFSLIMIIFSNANVFSSRFRHHTLTVVKECCSSLYVQNQRVLPTIQNIAQNSKIDSFMYLYDDDQPLPENFENTFAWRGVNVSIEKDRISHYAEPLIYISIIGPCSTGKSTMLGYLLGRRDKELLNIVKTQESLMVGSRKDEKLYINEAQSARSGRFNTSPKRPKVDRFKHRFGPKAQKYR</sequence>
<protein>
    <submittedName>
        <fullName evidence="2">Uncharacterized protein</fullName>
    </submittedName>
</protein>
<dbReference type="InterPro" id="IPR027417">
    <property type="entry name" value="P-loop_NTPase"/>
</dbReference>
<comment type="caution">
    <text evidence="2">The sequence shown here is derived from an EMBL/GenBank/DDBJ whole genome shotgun (WGS) entry which is preliminary data.</text>
</comment>
<dbReference type="AlphaFoldDB" id="A0A821RIK1"/>
<name>A0A821RIK1_9BILA</name>
<feature type="compositionally biased region" description="Basic residues" evidence="1">
    <location>
        <begin position="361"/>
        <end position="380"/>
    </location>
</feature>
<organism evidence="2 3">
    <name type="scientific">Rotaria socialis</name>
    <dbReference type="NCBI Taxonomy" id="392032"/>
    <lineage>
        <taxon>Eukaryota</taxon>
        <taxon>Metazoa</taxon>
        <taxon>Spiralia</taxon>
        <taxon>Gnathifera</taxon>
        <taxon>Rotifera</taxon>
        <taxon>Eurotatoria</taxon>
        <taxon>Bdelloidea</taxon>
        <taxon>Philodinida</taxon>
        <taxon>Philodinidae</taxon>
        <taxon>Rotaria</taxon>
    </lineage>
</organism>
<gene>
    <name evidence="2" type="ORF">QYT958_LOCUS26469</name>
</gene>